<feature type="transmembrane region" description="Helical" evidence="1">
    <location>
        <begin position="12"/>
        <end position="35"/>
    </location>
</feature>
<gene>
    <name evidence="3" type="ORF">NMU02_10900</name>
</gene>
<keyword evidence="4" id="KW-1185">Reference proteome</keyword>
<evidence type="ECO:0000313" key="3">
    <source>
        <dbReference type="EMBL" id="MCP9612601.1"/>
    </source>
</evidence>
<dbReference type="CDD" id="cd06577">
    <property type="entry name" value="PASTA_pknB"/>
    <property type="match status" value="1"/>
</dbReference>
<dbReference type="Proteomes" id="UP001205603">
    <property type="component" value="Unassembled WGS sequence"/>
</dbReference>
<feature type="domain" description="PASTA" evidence="2">
    <location>
        <begin position="42"/>
        <end position="108"/>
    </location>
</feature>
<evidence type="ECO:0000313" key="4">
    <source>
        <dbReference type="Proteomes" id="UP001205603"/>
    </source>
</evidence>
<organism evidence="3 4">
    <name type="scientific">Coprobacter tertius</name>
    <dbReference type="NCBI Taxonomy" id="2944915"/>
    <lineage>
        <taxon>Bacteria</taxon>
        <taxon>Pseudomonadati</taxon>
        <taxon>Bacteroidota</taxon>
        <taxon>Bacteroidia</taxon>
        <taxon>Bacteroidales</taxon>
        <taxon>Barnesiellaceae</taxon>
        <taxon>Coprobacter</taxon>
    </lineage>
</organism>
<dbReference type="Pfam" id="PF03793">
    <property type="entry name" value="PASTA"/>
    <property type="match status" value="1"/>
</dbReference>
<proteinExistence type="predicted"/>
<keyword evidence="1" id="KW-1133">Transmembrane helix</keyword>
<evidence type="ECO:0000256" key="1">
    <source>
        <dbReference type="SAM" id="Phobius"/>
    </source>
</evidence>
<evidence type="ECO:0000259" key="2">
    <source>
        <dbReference type="PROSITE" id="PS51178"/>
    </source>
</evidence>
<protein>
    <submittedName>
        <fullName evidence="3">PASTA domain-containing protein</fullName>
    </submittedName>
</protein>
<comment type="caution">
    <text evidence="3">The sequence shown here is derived from an EMBL/GenBank/DDBJ whole genome shotgun (WGS) entry which is preliminary data.</text>
</comment>
<keyword evidence="1" id="KW-0472">Membrane</keyword>
<keyword evidence="1" id="KW-0812">Transmembrane</keyword>
<sequence>MKKILLFLGNHPIIKNLIFIFITMIVLVAILLYWLNIYTQHGKSVTVPNVQRLSVQDAAPILAHNHLRYEIIDSIYVSGAAPGSILEQIPQEGLKVKEGRTIFLTINATSARKISIPDVKDMSLRQASALLIAQGFPEPDIQYVSSEYKDLVLGVSLNGKNMERGAKLSADTHLTLLVGDGYAVSPADSLLNDSLSTQTEEGWLE</sequence>
<dbReference type="SUPFAM" id="SSF54184">
    <property type="entry name" value="Penicillin-binding protein 2x (pbp-2x), c-terminal domain"/>
    <property type="match status" value="1"/>
</dbReference>
<reference evidence="3 4" key="1">
    <citation type="submission" date="2022-07" db="EMBL/GenBank/DDBJ databases">
        <title>Fecal culturing of patients with breast cancer.</title>
        <authorList>
            <person name="Teng N.M.Y."/>
            <person name="Kiu R."/>
            <person name="Evans R."/>
            <person name="Baker D.J."/>
            <person name="Zenner C."/>
            <person name="Robinson S.D."/>
            <person name="Hall L.J."/>
        </authorList>
    </citation>
    <scope>NUCLEOTIDE SEQUENCE [LARGE SCALE GENOMIC DNA]</scope>
    <source>
        <strain evidence="3 4">LH1063</strain>
    </source>
</reference>
<dbReference type="Gene3D" id="3.30.10.20">
    <property type="match status" value="1"/>
</dbReference>
<dbReference type="SMART" id="SM00740">
    <property type="entry name" value="PASTA"/>
    <property type="match status" value="2"/>
</dbReference>
<dbReference type="PROSITE" id="PS51178">
    <property type="entry name" value="PASTA"/>
    <property type="match status" value="1"/>
</dbReference>
<dbReference type="InterPro" id="IPR005543">
    <property type="entry name" value="PASTA_dom"/>
</dbReference>
<dbReference type="RefSeq" id="WP_255027927.1">
    <property type="nucleotide sequence ID" value="NZ_JANDHW010000011.1"/>
</dbReference>
<name>A0ABT1MJJ6_9BACT</name>
<dbReference type="EMBL" id="JANDHW010000011">
    <property type="protein sequence ID" value="MCP9612601.1"/>
    <property type="molecule type" value="Genomic_DNA"/>
</dbReference>
<accession>A0ABT1MJJ6</accession>